<name>A0A1G8Q4T9_9MICC</name>
<organism evidence="1 2">
    <name type="scientific">Arthrobacter cupressi</name>
    <dbReference type="NCBI Taxonomy" id="1045773"/>
    <lineage>
        <taxon>Bacteria</taxon>
        <taxon>Bacillati</taxon>
        <taxon>Actinomycetota</taxon>
        <taxon>Actinomycetes</taxon>
        <taxon>Micrococcales</taxon>
        <taxon>Micrococcaceae</taxon>
        <taxon>Arthrobacter</taxon>
    </lineage>
</organism>
<protein>
    <submittedName>
        <fullName evidence="1">Uncharacterized protein</fullName>
    </submittedName>
</protein>
<sequence>MGPTAMKWLPNCNVPVTTATGARASPALRVFHVKHLSWIQGRDR</sequence>
<proteinExistence type="predicted"/>
<dbReference type="AlphaFoldDB" id="A0A1G8Q4T9"/>
<keyword evidence="2" id="KW-1185">Reference proteome</keyword>
<evidence type="ECO:0000313" key="2">
    <source>
        <dbReference type="Proteomes" id="UP000182130"/>
    </source>
</evidence>
<reference evidence="2" key="1">
    <citation type="submission" date="2016-10" db="EMBL/GenBank/DDBJ databases">
        <authorList>
            <person name="Varghese N."/>
            <person name="Submissions S."/>
        </authorList>
    </citation>
    <scope>NUCLEOTIDE SEQUENCE [LARGE SCALE GENOMIC DNA]</scope>
    <source>
        <strain evidence="2">CGMCC 1.10783</strain>
    </source>
</reference>
<accession>A0A1G8Q4T9</accession>
<gene>
    <name evidence="1" type="ORF">SAMN05216555_10662</name>
</gene>
<evidence type="ECO:0000313" key="1">
    <source>
        <dbReference type="EMBL" id="SDI99733.1"/>
    </source>
</evidence>
<dbReference type="Proteomes" id="UP000182130">
    <property type="component" value="Unassembled WGS sequence"/>
</dbReference>
<dbReference type="EMBL" id="FNEI01000006">
    <property type="protein sequence ID" value="SDI99733.1"/>
    <property type="molecule type" value="Genomic_DNA"/>
</dbReference>